<dbReference type="InterPro" id="IPR036770">
    <property type="entry name" value="Ankyrin_rpt-contain_sf"/>
</dbReference>
<evidence type="ECO:0000256" key="1">
    <source>
        <dbReference type="PROSITE-ProRule" id="PRU00023"/>
    </source>
</evidence>
<dbReference type="PROSITE" id="PS50088">
    <property type="entry name" value="ANK_REPEAT"/>
    <property type="match status" value="1"/>
</dbReference>
<dbReference type="EMBL" id="KV745583">
    <property type="protein sequence ID" value="OCK74019.1"/>
    <property type="molecule type" value="Genomic_DNA"/>
</dbReference>
<evidence type="ECO:0000313" key="2">
    <source>
        <dbReference type="EMBL" id="OCK74019.1"/>
    </source>
</evidence>
<gene>
    <name evidence="2" type="ORF">K432DRAFT_430263</name>
</gene>
<dbReference type="Gene3D" id="1.25.40.20">
    <property type="entry name" value="Ankyrin repeat-containing domain"/>
    <property type="match status" value="1"/>
</dbReference>
<dbReference type="PROSITE" id="PS50297">
    <property type="entry name" value="ANK_REP_REGION"/>
    <property type="match status" value="1"/>
</dbReference>
<sequence length="314" mass="35027">MGLFKNKSKQYDQELTNRLRDASPENTELIKSLLRQGANPNAPKKDGKSAPLIVAATMGCIPTMDVLIQHGADPNLYSGVKWHETPLLAAIWENQIETVEFLVEHGANINGTLRTGPPLAVTFITKNLEMLKCLLDHRADPNKKLLGFATPARQAEAALVCMKHDIRKSPKEGCDKCADRLLLIRILSLLRQYGGRPIVAGSSNGTGLLDAYVDLIAHVEKWEQRGEKWAEELGNMTFNDPTIRAMMEWMISGALGPIGIQTPPTSLESMFGLPDMPIGRGFERIEMKHTDHSKKYRAATESYKRGLRDWEELE</sequence>
<proteinExistence type="predicted"/>
<accession>A0A8E2DYK3</accession>
<keyword evidence="3" id="KW-1185">Reference proteome</keyword>
<dbReference type="SMART" id="SM00248">
    <property type="entry name" value="ANK"/>
    <property type="match status" value="3"/>
</dbReference>
<dbReference type="SUPFAM" id="SSF48403">
    <property type="entry name" value="Ankyrin repeat"/>
    <property type="match status" value="1"/>
</dbReference>
<feature type="repeat" description="ANK" evidence="1">
    <location>
        <begin position="82"/>
        <end position="114"/>
    </location>
</feature>
<reference evidence="2 3" key="1">
    <citation type="journal article" date="2016" name="Nat. Commun.">
        <title>Ectomycorrhizal ecology is imprinted in the genome of the dominant symbiotic fungus Cenococcum geophilum.</title>
        <authorList>
            <consortium name="DOE Joint Genome Institute"/>
            <person name="Peter M."/>
            <person name="Kohler A."/>
            <person name="Ohm R.A."/>
            <person name="Kuo A."/>
            <person name="Krutzmann J."/>
            <person name="Morin E."/>
            <person name="Arend M."/>
            <person name="Barry K.W."/>
            <person name="Binder M."/>
            <person name="Choi C."/>
            <person name="Clum A."/>
            <person name="Copeland A."/>
            <person name="Grisel N."/>
            <person name="Haridas S."/>
            <person name="Kipfer T."/>
            <person name="LaButti K."/>
            <person name="Lindquist E."/>
            <person name="Lipzen A."/>
            <person name="Maire R."/>
            <person name="Meier B."/>
            <person name="Mihaltcheva S."/>
            <person name="Molinier V."/>
            <person name="Murat C."/>
            <person name="Poggeler S."/>
            <person name="Quandt C.A."/>
            <person name="Sperisen C."/>
            <person name="Tritt A."/>
            <person name="Tisserant E."/>
            <person name="Crous P.W."/>
            <person name="Henrissat B."/>
            <person name="Nehls U."/>
            <person name="Egli S."/>
            <person name="Spatafora J.W."/>
            <person name="Grigoriev I.V."/>
            <person name="Martin F.M."/>
        </authorList>
    </citation>
    <scope>NUCLEOTIDE SEQUENCE [LARGE SCALE GENOMIC DNA]</scope>
    <source>
        <strain evidence="2 3">CBS 459.81</strain>
    </source>
</reference>
<evidence type="ECO:0000313" key="3">
    <source>
        <dbReference type="Proteomes" id="UP000250266"/>
    </source>
</evidence>
<keyword evidence="1" id="KW-0040">ANK repeat</keyword>
<protein>
    <submittedName>
        <fullName evidence="2">Ankyrin</fullName>
    </submittedName>
</protein>
<dbReference type="PANTHER" id="PTHR46224">
    <property type="entry name" value="ANKYRIN REPEAT FAMILY PROTEIN"/>
    <property type="match status" value="1"/>
</dbReference>
<dbReference type="InterPro" id="IPR051616">
    <property type="entry name" value="Cul2-RING_E3_ligase_SR"/>
</dbReference>
<dbReference type="Pfam" id="PF12796">
    <property type="entry name" value="Ank_2"/>
    <property type="match status" value="1"/>
</dbReference>
<name>A0A8E2DYK3_9PEZI</name>
<dbReference type="Proteomes" id="UP000250266">
    <property type="component" value="Unassembled WGS sequence"/>
</dbReference>
<dbReference type="OrthoDB" id="5369447at2759"/>
<dbReference type="AlphaFoldDB" id="A0A8E2DYK3"/>
<organism evidence="2 3">
    <name type="scientific">Lepidopterella palustris CBS 459.81</name>
    <dbReference type="NCBI Taxonomy" id="1314670"/>
    <lineage>
        <taxon>Eukaryota</taxon>
        <taxon>Fungi</taxon>
        <taxon>Dikarya</taxon>
        <taxon>Ascomycota</taxon>
        <taxon>Pezizomycotina</taxon>
        <taxon>Dothideomycetes</taxon>
        <taxon>Pleosporomycetidae</taxon>
        <taxon>Mytilinidiales</taxon>
        <taxon>Argynnaceae</taxon>
        <taxon>Lepidopterella</taxon>
    </lineage>
</organism>
<dbReference type="InterPro" id="IPR002110">
    <property type="entry name" value="Ankyrin_rpt"/>
</dbReference>